<organism evidence="3 4">
    <name type="scientific">Oryzias melastigma</name>
    <name type="common">Marine medaka</name>
    <dbReference type="NCBI Taxonomy" id="30732"/>
    <lineage>
        <taxon>Eukaryota</taxon>
        <taxon>Metazoa</taxon>
        <taxon>Chordata</taxon>
        <taxon>Craniata</taxon>
        <taxon>Vertebrata</taxon>
        <taxon>Euteleostomi</taxon>
        <taxon>Actinopterygii</taxon>
        <taxon>Neopterygii</taxon>
        <taxon>Teleostei</taxon>
        <taxon>Neoteleostei</taxon>
        <taxon>Acanthomorphata</taxon>
        <taxon>Ovalentaria</taxon>
        <taxon>Atherinomorphae</taxon>
        <taxon>Beloniformes</taxon>
        <taxon>Adrianichthyidae</taxon>
        <taxon>Oryziinae</taxon>
        <taxon>Oryzias</taxon>
    </lineage>
</organism>
<reference evidence="3" key="2">
    <citation type="submission" date="2025-09" db="UniProtKB">
        <authorList>
            <consortium name="Ensembl"/>
        </authorList>
    </citation>
    <scope>IDENTIFICATION</scope>
</reference>
<dbReference type="PaxDb" id="30732-ENSOMEP00000011216"/>
<dbReference type="Pfam" id="PF06911">
    <property type="entry name" value="Senescence"/>
    <property type="match status" value="1"/>
</dbReference>
<evidence type="ECO:0000313" key="3">
    <source>
        <dbReference type="Ensembl" id="ENSOMEP00000011216.1"/>
    </source>
</evidence>
<dbReference type="SMART" id="SM00745">
    <property type="entry name" value="MIT"/>
    <property type="match status" value="1"/>
</dbReference>
<dbReference type="GO" id="GO:0005886">
    <property type="term" value="C:plasma membrane"/>
    <property type="evidence" value="ECO:0007669"/>
    <property type="project" value="TreeGrafter"/>
</dbReference>
<dbReference type="STRING" id="30732.ENSOMEP00000011216"/>
<dbReference type="Ensembl" id="ENSOMET00000018235.1">
    <property type="protein sequence ID" value="ENSOMEP00000011216.1"/>
    <property type="gene ID" value="ENSOMEG00000012517.1"/>
</dbReference>
<name>A0A3B3BZV5_ORYME</name>
<feature type="region of interest" description="Disordered" evidence="1">
    <location>
        <begin position="589"/>
        <end position="636"/>
    </location>
</feature>
<dbReference type="InterPro" id="IPR007330">
    <property type="entry name" value="MIT_dom"/>
</dbReference>
<keyword evidence="4" id="KW-1185">Reference proteome</keyword>
<feature type="region of interest" description="Disordered" evidence="1">
    <location>
        <begin position="402"/>
        <end position="421"/>
    </location>
</feature>
<dbReference type="GeneTree" id="ENSGT00390000012235"/>
<dbReference type="PANTHER" id="PTHR21068:SF43">
    <property type="entry name" value="SPARTIN"/>
    <property type="match status" value="1"/>
</dbReference>
<dbReference type="OrthoDB" id="20821at2759"/>
<dbReference type="InterPro" id="IPR009686">
    <property type="entry name" value="Senescence/spartin_C"/>
</dbReference>
<proteinExistence type="predicted"/>
<evidence type="ECO:0000256" key="1">
    <source>
        <dbReference type="SAM" id="MobiDB-lite"/>
    </source>
</evidence>
<protein>
    <submittedName>
        <fullName evidence="3">Spartin</fullName>
    </submittedName>
</protein>
<feature type="compositionally biased region" description="Low complexity" evidence="1">
    <location>
        <begin position="128"/>
        <end position="148"/>
    </location>
</feature>
<dbReference type="Gene3D" id="1.20.58.80">
    <property type="entry name" value="Phosphotransferase system, lactose/cellobiose-type IIA subunit"/>
    <property type="match status" value="1"/>
</dbReference>
<evidence type="ECO:0000313" key="4">
    <source>
        <dbReference type="Proteomes" id="UP000261560"/>
    </source>
</evidence>
<feature type="domain" description="MIT" evidence="2">
    <location>
        <begin position="10"/>
        <end position="88"/>
    </location>
</feature>
<sequence length="636" mass="68437">MAEPAELLLIRGQYELALQALSCGLAAEDSNQRPEALDYFRKGHLHLIQGLEIPTGGESHLGAAWDTARELQHKMRDTLRIVKDHLSALENSRSTSEDQRSSQMNVYPDLAATSWPSQSSVHHLYPSIPATTQSTTPAPLTTPLSPATEQTGTLPAAAVRTESMDDPADQPPAYTPKPTDGHCSLGYGPAGPVQSVNQNGKGAPAAGDEHELLCISSGVQLFFVDPSGEVSSLLCPGYLRIITFESQHKDSASGKPSSFLHVCDRMYPLTTDTPVLLANSGIFMFPDTMAEVPGAYVGIVLSSELPAADHEIFQDLLSQLADLKVQDPEETGVDIINLSTKVPIDPLSKQTRLTVSADEEEKLQLPGWSEKMAQGILSGASRLSQSLTKGAEATGSLIHKGAAKIRDRITPEETPSEVSPQVAKRLQAAKQATGGAVRVSQFLVNGLSNLAEHVADKVSPHVKKHGSKLVPESLKKSQDGRASNWDGTKFVAASGLHGFSTVWTSLENGAKKVCKGVATETVTTVKYKYGHNTGHATDTALQSVANIGMTAYNIDNLGLKAFLSSVSEKSANTVLNVKDIQPVETEEKGMLKAELRGQKEMERREQCAKGKDMEKQTSQTEPDPKNLQSKNKEEKK</sequence>
<dbReference type="GO" id="GO:0030514">
    <property type="term" value="P:negative regulation of BMP signaling pathway"/>
    <property type="evidence" value="ECO:0007669"/>
    <property type="project" value="TreeGrafter"/>
</dbReference>
<dbReference type="PANTHER" id="PTHR21068">
    <property type="entry name" value="SPARTIN"/>
    <property type="match status" value="1"/>
</dbReference>
<feature type="region of interest" description="Disordered" evidence="1">
    <location>
        <begin position="458"/>
        <end position="481"/>
    </location>
</feature>
<feature type="compositionally biased region" description="Polar residues" evidence="1">
    <location>
        <begin position="616"/>
        <end position="629"/>
    </location>
</feature>
<reference evidence="3" key="1">
    <citation type="submission" date="2025-08" db="UniProtKB">
        <authorList>
            <consortium name="Ensembl"/>
        </authorList>
    </citation>
    <scope>IDENTIFICATION</scope>
</reference>
<accession>A0A3B3BZV5</accession>
<dbReference type="Proteomes" id="UP000261560">
    <property type="component" value="Unplaced"/>
</dbReference>
<feature type="compositionally biased region" description="Basic and acidic residues" evidence="1">
    <location>
        <begin position="589"/>
        <end position="615"/>
    </location>
</feature>
<feature type="region of interest" description="Disordered" evidence="1">
    <location>
        <begin position="128"/>
        <end position="205"/>
    </location>
</feature>
<evidence type="ECO:0000259" key="2">
    <source>
        <dbReference type="SMART" id="SM00745"/>
    </source>
</evidence>
<dbReference type="AlphaFoldDB" id="A0A3B3BZV5"/>
<dbReference type="GO" id="GO:0051301">
    <property type="term" value="P:cell division"/>
    <property type="evidence" value="ECO:0007669"/>
    <property type="project" value="TreeGrafter"/>
</dbReference>
<dbReference type="InterPro" id="IPR045036">
    <property type="entry name" value="Spartin-like"/>
</dbReference>